<gene>
    <name evidence="3" type="ORF">L0M17_04735</name>
</gene>
<feature type="region of interest" description="Disordered" evidence="1">
    <location>
        <begin position="650"/>
        <end position="669"/>
    </location>
</feature>
<feature type="transmembrane region" description="Helical" evidence="2">
    <location>
        <begin position="838"/>
        <end position="858"/>
    </location>
</feature>
<feature type="transmembrane region" description="Helical" evidence="2">
    <location>
        <begin position="602"/>
        <end position="621"/>
    </location>
</feature>
<feature type="transmembrane region" description="Helical" evidence="2">
    <location>
        <begin position="754"/>
        <end position="773"/>
    </location>
</feature>
<feature type="transmembrane region" description="Helical" evidence="2">
    <location>
        <begin position="438"/>
        <end position="459"/>
    </location>
</feature>
<evidence type="ECO:0008006" key="5">
    <source>
        <dbReference type="Google" id="ProtNLM"/>
    </source>
</evidence>
<feature type="transmembrane region" description="Helical" evidence="2">
    <location>
        <begin position="537"/>
        <end position="557"/>
    </location>
</feature>
<feature type="transmembrane region" description="Helical" evidence="2">
    <location>
        <begin position="1167"/>
        <end position="1188"/>
    </location>
</feature>
<keyword evidence="2" id="KW-0812">Transmembrane</keyword>
<feature type="transmembrane region" description="Helical" evidence="2">
    <location>
        <begin position="7"/>
        <end position="24"/>
    </location>
</feature>
<feature type="transmembrane region" description="Helical" evidence="2">
    <location>
        <begin position="226"/>
        <end position="244"/>
    </location>
</feature>
<feature type="transmembrane region" description="Helical" evidence="2">
    <location>
        <begin position="1265"/>
        <end position="1283"/>
    </location>
</feature>
<dbReference type="RefSeq" id="WP_241051999.1">
    <property type="nucleotide sequence ID" value="NZ_JAKZBV010000001.1"/>
</dbReference>
<feature type="transmembrane region" description="Helical" evidence="2">
    <location>
        <begin position="1051"/>
        <end position="1073"/>
    </location>
</feature>
<keyword evidence="4" id="KW-1185">Reference proteome</keyword>
<accession>A0ABS9TYZ4</accession>
<keyword evidence="2" id="KW-1133">Transmembrane helix</keyword>
<comment type="caution">
    <text evidence="3">The sequence shown here is derived from an EMBL/GenBank/DDBJ whole genome shotgun (WGS) entry which is preliminary data.</text>
</comment>
<feature type="transmembrane region" description="Helical" evidence="2">
    <location>
        <begin position="169"/>
        <end position="189"/>
    </location>
</feature>
<keyword evidence="2" id="KW-0472">Membrane</keyword>
<feature type="transmembrane region" description="Helical" evidence="2">
    <location>
        <begin position="921"/>
        <end position="945"/>
    </location>
</feature>
<feature type="transmembrane region" description="Helical" evidence="2">
    <location>
        <begin position="495"/>
        <end position="516"/>
    </location>
</feature>
<feature type="transmembrane region" description="Helical" evidence="2">
    <location>
        <begin position="674"/>
        <end position="693"/>
    </location>
</feature>
<feature type="transmembrane region" description="Helical" evidence="2">
    <location>
        <begin position="1220"/>
        <end position="1238"/>
    </location>
</feature>
<feature type="transmembrane region" description="Helical" evidence="2">
    <location>
        <begin position="989"/>
        <end position="1008"/>
    </location>
</feature>
<feature type="transmembrane region" description="Helical" evidence="2">
    <location>
        <begin position="965"/>
        <end position="983"/>
    </location>
</feature>
<reference evidence="3 4" key="1">
    <citation type="submission" date="2022-03" db="EMBL/GenBank/DDBJ databases">
        <title>Sinomonas sp. isolated from a soil.</title>
        <authorList>
            <person name="Han J."/>
            <person name="Kim D.-U."/>
        </authorList>
    </citation>
    <scope>NUCLEOTIDE SEQUENCE [LARGE SCALE GENOMIC DNA]</scope>
    <source>
        <strain evidence="3 4">5-5</strain>
    </source>
</reference>
<feature type="transmembrane region" description="Helical" evidence="2">
    <location>
        <begin position="30"/>
        <end position="50"/>
    </location>
</feature>
<proteinExistence type="predicted"/>
<organism evidence="3 4">
    <name type="scientific">Sinomonas terrae</name>
    <dbReference type="NCBI Taxonomy" id="2908838"/>
    <lineage>
        <taxon>Bacteria</taxon>
        <taxon>Bacillati</taxon>
        <taxon>Actinomycetota</taxon>
        <taxon>Actinomycetes</taxon>
        <taxon>Micrococcales</taxon>
        <taxon>Micrococcaceae</taxon>
        <taxon>Sinomonas</taxon>
    </lineage>
</organism>
<evidence type="ECO:0000313" key="3">
    <source>
        <dbReference type="EMBL" id="MCH6469300.1"/>
    </source>
</evidence>
<feature type="transmembrane region" description="Helical" evidence="2">
    <location>
        <begin position="297"/>
        <end position="316"/>
    </location>
</feature>
<feature type="transmembrane region" description="Helical" evidence="2">
    <location>
        <begin position="357"/>
        <end position="387"/>
    </location>
</feature>
<evidence type="ECO:0000313" key="4">
    <source>
        <dbReference type="Proteomes" id="UP001202922"/>
    </source>
</evidence>
<feature type="transmembrane region" description="Helical" evidence="2">
    <location>
        <begin position="563"/>
        <end position="581"/>
    </location>
</feature>
<feature type="transmembrane region" description="Helical" evidence="2">
    <location>
        <begin position="1020"/>
        <end position="1039"/>
    </location>
</feature>
<feature type="transmembrane region" description="Helical" evidence="2">
    <location>
        <begin position="62"/>
        <end position="82"/>
    </location>
</feature>
<feature type="transmembrane region" description="Helical" evidence="2">
    <location>
        <begin position="805"/>
        <end position="826"/>
    </location>
</feature>
<feature type="transmembrane region" description="Helical" evidence="2">
    <location>
        <begin position="1116"/>
        <end position="1132"/>
    </location>
</feature>
<feature type="transmembrane region" description="Helical" evidence="2">
    <location>
        <begin position="471"/>
        <end position="489"/>
    </location>
</feature>
<feature type="transmembrane region" description="Helical" evidence="2">
    <location>
        <begin position="195"/>
        <end position="214"/>
    </location>
</feature>
<feature type="transmembrane region" description="Helical" evidence="2">
    <location>
        <begin position="705"/>
        <end position="727"/>
    </location>
</feature>
<feature type="transmembrane region" description="Helical" evidence="2">
    <location>
        <begin position="256"/>
        <end position="277"/>
    </location>
</feature>
<feature type="transmembrane region" description="Helical" evidence="2">
    <location>
        <begin position="88"/>
        <end position="106"/>
    </location>
</feature>
<protein>
    <recommendedName>
        <fullName evidence="5">Integral membrane protein</fullName>
    </recommendedName>
</protein>
<feature type="transmembrane region" description="Helical" evidence="2">
    <location>
        <begin position="1197"/>
        <end position="1214"/>
    </location>
</feature>
<evidence type="ECO:0000256" key="2">
    <source>
        <dbReference type="SAM" id="Phobius"/>
    </source>
</evidence>
<feature type="transmembrane region" description="Helical" evidence="2">
    <location>
        <begin position="328"/>
        <end position="345"/>
    </location>
</feature>
<name>A0ABS9TYZ4_9MICC</name>
<evidence type="ECO:0000256" key="1">
    <source>
        <dbReference type="SAM" id="MobiDB-lite"/>
    </source>
</evidence>
<feature type="transmembrane region" description="Helical" evidence="2">
    <location>
        <begin position="136"/>
        <end position="157"/>
    </location>
</feature>
<feature type="transmembrane region" description="Helical" evidence="2">
    <location>
        <begin position="113"/>
        <end position="130"/>
    </location>
</feature>
<feature type="transmembrane region" description="Helical" evidence="2">
    <location>
        <begin position="891"/>
        <end position="909"/>
    </location>
</feature>
<feature type="transmembrane region" description="Helical" evidence="2">
    <location>
        <begin position="627"/>
        <end position="647"/>
    </location>
</feature>
<dbReference type="Proteomes" id="UP001202922">
    <property type="component" value="Unassembled WGS sequence"/>
</dbReference>
<dbReference type="EMBL" id="JAKZBV010000001">
    <property type="protein sequence ID" value="MCH6469300.1"/>
    <property type="molecule type" value="Genomic_DNA"/>
</dbReference>
<sequence>MLNANIALYAATLLFVAAAALFLASAASDVLRLIALLTVTALFYSAGLLVHARVTRLRPAAVAFTGTGLALLPVSGLAVDVLAVHNPALTWFATSVVGLIAFGAAAVRLESRILIYASITFAFSGAWSGAAALGGALAIDLAALLALSAGLGVLVLARPRWIPRAYLRPVVRVHPLVAPAVLVAATFASAALDRWQYPGLAAAVCASLAVTALVRGSALVRRLSWWGARATAVLALTVGFAQAADAGWLGNGADPFDVAIAAAGVTAAVEVFLVVFLEDRLEVRLGLTRRLMGLEQATAVGVVFVLVVTAVLAEVLTETAQSHPRGGAVVWCCTALLFSAQLVGWRHGRAAEWLPCAAYAALPIAHGSLGRTAFAVLVVWGAAYWLVRARWPRNPRPLAGRPWNPVHLVAVARYASLLAVPAVADACLPSGWDADGRAAVLGSALAGIAAVQLALSALLRARHLAEFGRPASLVVMAAAAAIGCGLLAVTATSWVLYALTVTLVCGASVAVSVVPTPLSVVPTQSGEAESGEADERWAFLGAFVPPSLLVFVAGEAYAVNEWGMGNCVLCVLTLVLGFKAARSPVGVSRWTYVLLTRASGTLLALGVFHALGLAGWTFNLGGRPVSAWHVLAAATLAQLWVPLAAAARGRDARGGEDGGDEPRDNEARGREERWALHDVAVTLGVAAVASILASLTEGLADSGPIGPMTGIVLVGLTVGAAASGIVLRRQPVALVLVPAVLIVTPLAARGNLRVLEIAVGLCAAYAAVMVYLAPGVRLRGVHLLAARALPLVVAGLVAHDATASPTVLSLVFAVGLALQHGVRRLLKRTTAALPFQATAYWSGLAAQLALPIAYAFTARAEAGGGRWVLLVETALAAASVMMTLREHPRASYGAVGSVFLALLWLGPVFPFPSGQLLSEPLLSSLGFVLVSASLAAAHAFGLGHWGGSSIRLSTGRGGSPWHPSIWPWTTGGALFASAGLIAGLGEEPWALGLAVGAAAAVLVTASWVWRGVSGVTEATFPTGAIGFVMAGIAIATSVFEGEAAPWRYVLPLLVGGLVPAGVGLALRWTAVWLKDDERLTASLVQLALDPVRRWSLAAVTGLALVLPALASWHLPAAHLLPGLAAALVVLVVSEVPPRWRRSSAEFGAVVVLAATQRAVFAGDDPSLFWLVQWYVVAAALVALLRYIAGDRRVGQRWLAGAAGIASFVGLVSAPEADTARQIWLLVVFVGLTVSGLAAADRRFTAWGGVGVLACVLWAVRAYPYLLLAALGLALVGAAVWWLLRASRGTLLR</sequence>